<keyword evidence="5" id="KW-0030">Aminoacyl-tRNA synthetase</keyword>
<dbReference type="SUPFAM" id="SSF52335">
    <property type="entry name" value="Methylglyoxal synthase-like"/>
    <property type="match status" value="1"/>
</dbReference>
<dbReference type="InterPro" id="IPR045864">
    <property type="entry name" value="aa-tRNA-synth_II/BPL/LPL"/>
</dbReference>
<keyword evidence="3" id="KW-0067">ATP-binding</keyword>
<evidence type="ECO:0000256" key="1">
    <source>
        <dbReference type="ARBA" id="ARBA00022598"/>
    </source>
</evidence>
<comment type="caution">
    <text evidence="7">The sequence shown here is derived from an EMBL/GenBank/DDBJ whole genome shotgun (WGS) entry which is preliminary data.</text>
</comment>
<dbReference type="InterPro" id="IPR004364">
    <property type="entry name" value="Aa-tRNA-synt_II"/>
</dbReference>
<keyword evidence="4" id="KW-0648">Protein biosynthesis</keyword>
<dbReference type="PANTHER" id="PTHR22594">
    <property type="entry name" value="ASPARTYL/LYSYL-TRNA SYNTHETASE"/>
    <property type="match status" value="1"/>
</dbReference>
<gene>
    <name evidence="7" type="ORF">A3I57_02020</name>
</gene>
<proteinExistence type="predicted"/>
<reference evidence="7 8" key="1">
    <citation type="journal article" date="2016" name="Nat. Commun.">
        <title>Thousands of microbial genomes shed light on interconnected biogeochemical processes in an aquifer system.</title>
        <authorList>
            <person name="Anantharaman K."/>
            <person name="Brown C.T."/>
            <person name="Hug L.A."/>
            <person name="Sharon I."/>
            <person name="Castelle C.J."/>
            <person name="Probst A.J."/>
            <person name="Thomas B.C."/>
            <person name="Singh A."/>
            <person name="Wilkins M.J."/>
            <person name="Karaoz U."/>
            <person name="Brodie E.L."/>
            <person name="Williams K.H."/>
            <person name="Hubbard S.S."/>
            <person name="Banfield J.F."/>
        </authorList>
    </citation>
    <scope>NUCLEOTIDE SEQUENCE [LARGE SCALE GENOMIC DNA]</scope>
</reference>
<accession>A0A1F5DW23</accession>
<evidence type="ECO:0000256" key="5">
    <source>
        <dbReference type="ARBA" id="ARBA00023146"/>
    </source>
</evidence>
<dbReference type="InterPro" id="IPR011607">
    <property type="entry name" value="MGS-like_dom"/>
</dbReference>
<dbReference type="EMBL" id="MEZQ01000038">
    <property type="protein sequence ID" value="OGD59295.1"/>
    <property type="molecule type" value="Genomic_DNA"/>
</dbReference>
<dbReference type="AlphaFoldDB" id="A0A1F5DW23"/>
<dbReference type="Gene3D" id="3.40.50.1380">
    <property type="entry name" value="Methylglyoxal synthase-like domain"/>
    <property type="match status" value="1"/>
</dbReference>
<dbReference type="GO" id="GO:0006421">
    <property type="term" value="P:asparaginyl-tRNA aminoacylation"/>
    <property type="evidence" value="ECO:0007669"/>
    <property type="project" value="TreeGrafter"/>
</dbReference>
<evidence type="ECO:0000313" key="8">
    <source>
        <dbReference type="Proteomes" id="UP000176364"/>
    </source>
</evidence>
<organism evidence="7 8">
    <name type="scientific">Candidatus Beckwithbacteria bacterium RIFCSPLOWO2_02_FULL_47_23</name>
    <dbReference type="NCBI Taxonomy" id="1797463"/>
    <lineage>
        <taxon>Bacteria</taxon>
        <taxon>Candidatus Beckwithiibacteriota</taxon>
    </lineage>
</organism>
<evidence type="ECO:0000256" key="3">
    <source>
        <dbReference type="ARBA" id="ARBA00022840"/>
    </source>
</evidence>
<evidence type="ECO:0000259" key="6">
    <source>
        <dbReference type="PROSITE" id="PS51855"/>
    </source>
</evidence>
<dbReference type="Pfam" id="PF02142">
    <property type="entry name" value="MGS"/>
    <property type="match status" value="1"/>
</dbReference>
<dbReference type="SUPFAM" id="SSF55681">
    <property type="entry name" value="Class II aaRS and biotin synthetases"/>
    <property type="match status" value="1"/>
</dbReference>
<dbReference type="Proteomes" id="UP000176364">
    <property type="component" value="Unassembled WGS sequence"/>
</dbReference>
<sequence length="496" mass="56466">MDKVKMTVQGKKFAIGYDDHFANLAKINESLNAGARDNYQATGLTYVDVPEMVGITGACENVDTLFKVGNRWDIPLFFTQTGQLSLEQALQSFPGCFTVIHSGRDEELEDERHLRQFRLTEEEFDCSMLKMTRNHYDEEIMFTELLKHIQKAIQGMVREVLKTNKSVLRNVYRRDVTKLETAINHDFLKINYEEAVKLLNQNGFKSLKFGDDLKANHEQMVVKLLNKSGQELPVFIMRYPKEIKFFNMKVSQKDPRVVLSADLILPYSGESTGSAVREHDFNKLNQRLLTSTMYRLHLERGGTYKDFQWYLKIIESQKTNPHAGYGIGNERVMQFIFGESDIRNVSLFSLLNRQSQDWNVKHYGKAALFAGAKKQILLTIGRPADKKSLLPQIKALAKKPNFILHATGKTHQFLLENGVKTALVYKISEVGKKPNIGDLMAKGLFDIVINIPQKAAGRKDELTDGKLIRRTAAEAGISLITDLAMAKMLIENLCKH</sequence>
<evidence type="ECO:0000256" key="2">
    <source>
        <dbReference type="ARBA" id="ARBA00022741"/>
    </source>
</evidence>
<evidence type="ECO:0000256" key="4">
    <source>
        <dbReference type="ARBA" id="ARBA00022917"/>
    </source>
</evidence>
<feature type="domain" description="MGS-like" evidence="6">
    <location>
        <begin position="366"/>
        <end position="496"/>
    </location>
</feature>
<dbReference type="GO" id="GO:0005524">
    <property type="term" value="F:ATP binding"/>
    <property type="evidence" value="ECO:0007669"/>
    <property type="project" value="UniProtKB-KW"/>
</dbReference>
<evidence type="ECO:0000313" key="7">
    <source>
        <dbReference type="EMBL" id="OGD59295.1"/>
    </source>
</evidence>
<dbReference type="Pfam" id="PF00152">
    <property type="entry name" value="tRNA-synt_2"/>
    <property type="match status" value="1"/>
</dbReference>
<dbReference type="Gene3D" id="3.30.930.10">
    <property type="entry name" value="Bira Bifunctional Protein, Domain 2"/>
    <property type="match status" value="1"/>
</dbReference>
<dbReference type="InterPro" id="IPR036914">
    <property type="entry name" value="MGS-like_dom_sf"/>
</dbReference>
<keyword evidence="2" id="KW-0547">Nucleotide-binding</keyword>
<dbReference type="PANTHER" id="PTHR22594:SF34">
    <property type="entry name" value="ASPARAGINE--TRNA LIGASE, MITOCHONDRIAL-RELATED"/>
    <property type="match status" value="1"/>
</dbReference>
<name>A0A1F5DW23_9BACT</name>
<keyword evidence="1" id="KW-0436">Ligase</keyword>
<dbReference type="PROSITE" id="PS51855">
    <property type="entry name" value="MGS"/>
    <property type="match status" value="1"/>
</dbReference>
<dbReference type="GO" id="GO:0004812">
    <property type="term" value="F:aminoacyl-tRNA ligase activity"/>
    <property type="evidence" value="ECO:0007669"/>
    <property type="project" value="UniProtKB-KW"/>
</dbReference>
<dbReference type="SMART" id="SM00851">
    <property type="entry name" value="MGS"/>
    <property type="match status" value="1"/>
</dbReference>
<protein>
    <recommendedName>
        <fullName evidence="6">MGS-like domain-containing protein</fullName>
    </recommendedName>
</protein>